<proteinExistence type="predicted"/>
<keyword evidence="2" id="KW-1185">Reference proteome</keyword>
<comment type="caution">
    <text evidence="1">The sequence shown here is derived from an EMBL/GenBank/DDBJ whole genome shotgun (WGS) entry which is preliminary data.</text>
</comment>
<dbReference type="AlphaFoldDB" id="A0A250XNA5"/>
<reference evidence="1 2" key="1">
    <citation type="submission" date="2017-08" db="EMBL/GenBank/DDBJ databases">
        <title>Acidophilic green algal genome provides insights into adaptation to an acidic environment.</title>
        <authorList>
            <person name="Hirooka S."/>
            <person name="Hirose Y."/>
            <person name="Kanesaki Y."/>
            <person name="Higuchi S."/>
            <person name="Fujiwara T."/>
            <person name="Onuma R."/>
            <person name="Era A."/>
            <person name="Ohbayashi R."/>
            <person name="Uzuka A."/>
            <person name="Nozaki H."/>
            <person name="Yoshikawa H."/>
            <person name="Miyagishima S.Y."/>
        </authorList>
    </citation>
    <scope>NUCLEOTIDE SEQUENCE [LARGE SCALE GENOMIC DNA]</scope>
    <source>
        <strain evidence="1 2">NIES-2499</strain>
    </source>
</reference>
<gene>
    <name evidence="1" type="ORF">CEUSTIGMA_g11712.t1</name>
</gene>
<accession>A0A250XNA5</accession>
<name>A0A250XNA5_9CHLO</name>
<evidence type="ECO:0000313" key="1">
    <source>
        <dbReference type="EMBL" id="GAX84290.1"/>
    </source>
</evidence>
<evidence type="ECO:0000313" key="2">
    <source>
        <dbReference type="Proteomes" id="UP000232323"/>
    </source>
</evidence>
<dbReference type="Proteomes" id="UP000232323">
    <property type="component" value="Unassembled WGS sequence"/>
</dbReference>
<organism evidence="1 2">
    <name type="scientific">Chlamydomonas eustigma</name>
    <dbReference type="NCBI Taxonomy" id="1157962"/>
    <lineage>
        <taxon>Eukaryota</taxon>
        <taxon>Viridiplantae</taxon>
        <taxon>Chlorophyta</taxon>
        <taxon>core chlorophytes</taxon>
        <taxon>Chlorophyceae</taxon>
        <taxon>CS clade</taxon>
        <taxon>Chlamydomonadales</taxon>
        <taxon>Chlamydomonadaceae</taxon>
        <taxon>Chlamydomonas</taxon>
    </lineage>
</organism>
<dbReference type="EMBL" id="BEGY01000121">
    <property type="protein sequence ID" value="GAX84290.1"/>
    <property type="molecule type" value="Genomic_DNA"/>
</dbReference>
<sequence length="139" mass="15360">MVTTLAETSFGKCAAFGTMERSNLSGSTSKKLSGRSSLISSWRSPAVGRAFYDNCQSHELDVKLRMPNVGPRLLPYLESWDANQSGLCSKQHLLKMLLLHFNVLLTPGEEACLIAEWQVMDHFTGEVDYKSLCALATSE</sequence>
<protein>
    <submittedName>
        <fullName evidence="1">Uncharacterized protein</fullName>
    </submittedName>
</protein>